<evidence type="ECO:0000256" key="6">
    <source>
        <dbReference type="ARBA" id="ARBA00022670"/>
    </source>
</evidence>
<dbReference type="Gene3D" id="3.30.1390.30">
    <property type="entry name" value="Penicillin-binding protein 2a, domain 3"/>
    <property type="match status" value="1"/>
</dbReference>
<dbReference type="InterPro" id="IPR001460">
    <property type="entry name" value="PCN-bd_Tpept"/>
</dbReference>
<evidence type="ECO:0000256" key="13">
    <source>
        <dbReference type="ARBA" id="ARBA00023316"/>
    </source>
</evidence>
<proteinExistence type="predicted"/>
<evidence type="ECO:0000256" key="8">
    <source>
        <dbReference type="ARBA" id="ARBA00022801"/>
    </source>
</evidence>
<dbReference type="GO" id="GO:0071555">
    <property type="term" value="P:cell wall organization"/>
    <property type="evidence" value="ECO:0007669"/>
    <property type="project" value="UniProtKB-KW"/>
</dbReference>
<keyword evidence="13" id="KW-0961">Cell wall biogenesis/degradation</keyword>
<evidence type="ECO:0000256" key="11">
    <source>
        <dbReference type="ARBA" id="ARBA00022989"/>
    </source>
</evidence>
<evidence type="ECO:0000313" key="18">
    <source>
        <dbReference type="Proteomes" id="UP000470771"/>
    </source>
</evidence>
<keyword evidence="12 14" id="KW-0472">Membrane</keyword>
<evidence type="ECO:0000256" key="10">
    <source>
        <dbReference type="ARBA" id="ARBA00022984"/>
    </source>
</evidence>
<dbReference type="RefSeq" id="WP_160631180.1">
    <property type="nucleotide sequence ID" value="NZ_WWNE01000003.1"/>
</dbReference>
<keyword evidence="8 17" id="KW-0378">Hydrolase</keyword>
<dbReference type="InterPro" id="IPR036138">
    <property type="entry name" value="PBP_dimer_sf"/>
</dbReference>
<dbReference type="InterPro" id="IPR050515">
    <property type="entry name" value="Beta-lactam/transpept"/>
</dbReference>
<dbReference type="NCBIfam" id="TIGR03423">
    <property type="entry name" value="pbp2_mrdA"/>
    <property type="match status" value="1"/>
</dbReference>
<evidence type="ECO:0000256" key="4">
    <source>
        <dbReference type="ARBA" id="ARBA00022519"/>
    </source>
</evidence>
<dbReference type="GO" id="GO:0009002">
    <property type="term" value="F:serine-type D-Ala-D-Ala carboxypeptidase activity"/>
    <property type="evidence" value="ECO:0007669"/>
    <property type="project" value="UniProtKB-EC"/>
</dbReference>
<keyword evidence="18" id="KW-1185">Reference proteome</keyword>
<dbReference type="Pfam" id="PF00905">
    <property type="entry name" value="Transpeptidase"/>
    <property type="match status" value="1"/>
</dbReference>
<keyword evidence="9" id="KW-0133">Cell shape</keyword>
<organism evidence="17 18">
    <name type="scientific">Acidiluteibacter ferrifornacis</name>
    <dbReference type="NCBI Taxonomy" id="2692424"/>
    <lineage>
        <taxon>Bacteria</taxon>
        <taxon>Pseudomonadati</taxon>
        <taxon>Bacteroidota</taxon>
        <taxon>Flavobacteriia</taxon>
        <taxon>Flavobacteriales</taxon>
        <taxon>Cryomorphaceae</taxon>
        <taxon>Acidiluteibacter</taxon>
    </lineage>
</organism>
<dbReference type="Proteomes" id="UP000470771">
    <property type="component" value="Unassembled WGS sequence"/>
</dbReference>
<dbReference type="Gene3D" id="3.90.1310.10">
    <property type="entry name" value="Penicillin-binding protein 2a (Domain 2)"/>
    <property type="match status" value="1"/>
</dbReference>
<dbReference type="Pfam" id="PF03717">
    <property type="entry name" value="PBP_dimer"/>
    <property type="match status" value="1"/>
</dbReference>
<keyword evidence="3" id="KW-1003">Cell membrane</keyword>
<dbReference type="SUPFAM" id="SSF56601">
    <property type="entry name" value="beta-lactamase/transpeptidase-like"/>
    <property type="match status" value="1"/>
</dbReference>
<evidence type="ECO:0000256" key="5">
    <source>
        <dbReference type="ARBA" id="ARBA00022645"/>
    </source>
</evidence>
<dbReference type="InterPro" id="IPR005311">
    <property type="entry name" value="PBP_dimer"/>
</dbReference>
<dbReference type="AlphaFoldDB" id="A0A6N9NFT3"/>
<keyword evidence="4" id="KW-0997">Cell inner membrane</keyword>
<dbReference type="EMBL" id="WWNE01000003">
    <property type="protein sequence ID" value="NBG64733.1"/>
    <property type="molecule type" value="Genomic_DNA"/>
</dbReference>
<comment type="caution">
    <text evidence="17">The sequence shown here is derived from an EMBL/GenBank/DDBJ whole genome shotgun (WGS) entry which is preliminary data.</text>
</comment>
<evidence type="ECO:0000256" key="14">
    <source>
        <dbReference type="SAM" id="Phobius"/>
    </source>
</evidence>
<evidence type="ECO:0000313" key="17">
    <source>
        <dbReference type="EMBL" id="NBG64733.1"/>
    </source>
</evidence>
<dbReference type="GO" id="GO:0008658">
    <property type="term" value="F:penicillin binding"/>
    <property type="evidence" value="ECO:0007669"/>
    <property type="project" value="InterPro"/>
</dbReference>
<evidence type="ECO:0000256" key="2">
    <source>
        <dbReference type="ARBA" id="ARBA00004236"/>
    </source>
</evidence>
<dbReference type="GO" id="GO:0009252">
    <property type="term" value="P:peptidoglycan biosynthetic process"/>
    <property type="evidence" value="ECO:0007669"/>
    <property type="project" value="UniProtKB-KW"/>
</dbReference>
<dbReference type="InterPro" id="IPR012338">
    <property type="entry name" value="Beta-lactam/transpept-like"/>
</dbReference>
<evidence type="ECO:0000259" key="15">
    <source>
        <dbReference type="Pfam" id="PF00905"/>
    </source>
</evidence>
<reference evidence="17 18" key="1">
    <citation type="submission" date="2019-12" db="EMBL/GenBank/DDBJ databases">
        <authorList>
            <person name="Zhao J."/>
        </authorList>
    </citation>
    <scope>NUCLEOTIDE SEQUENCE [LARGE SCALE GENOMIC DNA]</scope>
    <source>
        <strain evidence="17 18">S-15</strain>
    </source>
</reference>
<dbReference type="GO" id="GO:0008360">
    <property type="term" value="P:regulation of cell shape"/>
    <property type="evidence" value="ECO:0007669"/>
    <property type="project" value="UniProtKB-KW"/>
</dbReference>
<comment type="subcellular location">
    <subcellularLocation>
        <location evidence="2">Cell membrane</location>
    </subcellularLocation>
    <subcellularLocation>
        <location evidence="1">Membrane</location>
        <topology evidence="1">Single-pass membrane protein</topology>
    </subcellularLocation>
</comment>
<protein>
    <submittedName>
        <fullName evidence="17">Penicillin-binding protein 2</fullName>
        <ecNumber evidence="17">3.4.16.4</ecNumber>
    </submittedName>
</protein>
<keyword evidence="10" id="KW-0573">Peptidoglycan synthesis</keyword>
<keyword evidence="11 14" id="KW-1133">Transmembrane helix</keyword>
<keyword evidence="7 14" id="KW-0812">Transmembrane</keyword>
<dbReference type="PANTHER" id="PTHR30627:SF2">
    <property type="entry name" value="PEPTIDOGLYCAN D,D-TRANSPEPTIDASE MRDA"/>
    <property type="match status" value="1"/>
</dbReference>
<dbReference type="EC" id="3.4.16.4" evidence="17"/>
<keyword evidence="5 17" id="KW-0121">Carboxypeptidase</keyword>
<evidence type="ECO:0000256" key="1">
    <source>
        <dbReference type="ARBA" id="ARBA00004167"/>
    </source>
</evidence>
<dbReference type="SUPFAM" id="SSF56519">
    <property type="entry name" value="Penicillin binding protein dimerisation domain"/>
    <property type="match status" value="1"/>
</dbReference>
<name>A0A6N9NFT3_9FLAO</name>
<dbReference type="InterPro" id="IPR017790">
    <property type="entry name" value="Penicillin-binding_protein_2"/>
</dbReference>
<evidence type="ECO:0000256" key="9">
    <source>
        <dbReference type="ARBA" id="ARBA00022960"/>
    </source>
</evidence>
<evidence type="ECO:0000256" key="12">
    <source>
        <dbReference type="ARBA" id="ARBA00023136"/>
    </source>
</evidence>
<feature type="domain" description="Penicillin-binding protein transpeptidase" evidence="15">
    <location>
        <begin position="255"/>
        <end position="576"/>
    </location>
</feature>
<evidence type="ECO:0000256" key="3">
    <source>
        <dbReference type="ARBA" id="ARBA00022475"/>
    </source>
</evidence>
<keyword evidence="6" id="KW-0645">Protease</keyword>
<evidence type="ECO:0000256" key="7">
    <source>
        <dbReference type="ARBA" id="ARBA00022692"/>
    </source>
</evidence>
<evidence type="ECO:0000259" key="16">
    <source>
        <dbReference type="Pfam" id="PF03717"/>
    </source>
</evidence>
<dbReference type="GO" id="GO:0006508">
    <property type="term" value="P:proteolysis"/>
    <property type="evidence" value="ECO:0007669"/>
    <property type="project" value="UniProtKB-KW"/>
</dbReference>
<dbReference type="Gene3D" id="3.40.710.10">
    <property type="entry name" value="DD-peptidase/beta-lactamase superfamily"/>
    <property type="match status" value="1"/>
</dbReference>
<sequence>MNKRALESRTLVLGAIFIIVAIIFLIRLFFVQVLDDKYKLDADNNSKRHITEYPARGLIYDRNGKLMVYNEAAYDLMVLPRQVSKTIDTLEFCQLLRISKEQFILKLEKAQKFSYYKPSIFEREFSSEEYARIQEQLFKYPGFFVQTRTLRKYPEGIAAHIMGYISEVNTKMVEENPYYKPGDYIGMSGIEKSYEEELRGKRGLRIVMVDVFNREKGKFAEGIYDSVAVSGNDLTLTIDADLQAYGEQLMQNKKGSIVAIEPKTGEVLTLVSSPTYDPNLLVGRERSTNYSVLNQNELKPLFNRALMAKYPPGSTFKSINALIGLQEGVITPSTRFSCNRGYRSGRFHMGCHPHPSPVDLQYSIQTSCNSYYSNVFRTIVDHYKNTETGYAKWRAYVLSFGLGQKTGIDLPNELNGFVPDIAYYDRYYRKGGWSSLTIVSLAIGQGELGFTPLQMANMTATIANKGHYVTPHIVKKIAETPITAFDNEVERHETGIESKHYDKVIDAMYDVVQKGTGTLAKIDSIMVCGKTGTVQNPHGDDHSTFIAFAPKDDPQIAITVYVENGVWGSRWAAPMAGLLIEKYLKGKVTRKDIELRMLEGNLLETKPVTH</sequence>
<feature type="domain" description="Penicillin-binding protein dimerisation" evidence="16">
    <location>
        <begin position="52"/>
        <end position="215"/>
    </location>
</feature>
<dbReference type="PANTHER" id="PTHR30627">
    <property type="entry name" value="PEPTIDOGLYCAN D,D-TRANSPEPTIDASE"/>
    <property type="match status" value="1"/>
</dbReference>
<dbReference type="GO" id="GO:0071972">
    <property type="term" value="F:peptidoglycan L,D-transpeptidase activity"/>
    <property type="evidence" value="ECO:0007669"/>
    <property type="project" value="TreeGrafter"/>
</dbReference>
<feature type="transmembrane region" description="Helical" evidence="14">
    <location>
        <begin position="12"/>
        <end position="30"/>
    </location>
</feature>
<dbReference type="GO" id="GO:0005886">
    <property type="term" value="C:plasma membrane"/>
    <property type="evidence" value="ECO:0007669"/>
    <property type="project" value="UniProtKB-SubCell"/>
</dbReference>
<gene>
    <name evidence="17" type="primary">mrdA</name>
    <name evidence="17" type="ORF">GQN54_01300</name>
</gene>
<dbReference type="FunFam" id="3.40.710.10:FF:000024">
    <property type="entry name" value="Penicillin-binding protein 2"/>
    <property type="match status" value="1"/>
</dbReference>
<accession>A0A6N9NFT3</accession>